<keyword evidence="6 7" id="KW-0472">Membrane</keyword>
<keyword evidence="3 7" id="KW-1003">Cell membrane</keyword>
<accession>A0A2I2KKU8</accession>
<name>A0A2I2KKU8_9ACTN</name>
<evidence type="ECO:0000256" key="5">
    <source>
        <dbReference type="ARBA" id="ARBA00022989"/>
    </source>
</evidence>
<keyword evidence="11" id="KW-1185">Reference proteome</keyword>
<comment type="subcellular location">
    <subcellularLocation>
        <location evidence="1 7">Cell membrane</location>
        <topology evidence="1 7">Multi-pass membrane protein</topology>
    </subcellularLocation>
</comment>
<evidence type="ECO:0000256" key="3">
    <source>
        <dbReference type="ARBA" id="ARBA00022475"/>
    </source>
</evidence>
<evidence type="ECO:0000256" key="8">
    <source>
        <dbReference type="SAM" id="MobiDB-lite"/>
    </source>
</evidence>
<evidence type="ECO:0000256" key="6">
    <source>
        <dbReference type="ARBA" id="ARBA00023136"/>
    </source>
</evidence>
<evidence type="ECO:0000256" key="2">
    <source>
        <dbReference type="ARBA" id="ARBA00010792"/>
    </source>
</evidence>
<proteinExistence type="inferred from homology"/>
<dbReference type="AlphaFoldDB" id="A0A2I2KKU8"/>
<dbReference type="GO" id="GO:0005886">
    <property type="term" value="C:plasma membrane"/>
    <property type="evidence" value="ECO:0007669"/>
    <property type="project" value="UniProtKB-SubCell"/>
</dbReference>
<evidence type="ECO:0000313" key="11">
    <source>
        <dbReference type="Proteomes" id="UP000234331"/>
    </source>
</evidence>
<feature type="transmembrane region" description="Helical" evidence="7">
    <location>
        <begin position="51"/>
        <end position="76"/>
    </location>
</feature>
<dbReference type="EMBL" id="FZMO01000039">
    <property type="protein sequence ID" value="SNQ46283.1"/>
    <property type="molecule type" value="Genomic_DNA"/>
</dbReference>
<dbReference type="Pfam" id="PF09335">
    <property type="entry name" value="VTT_dom"/>
    <property type="match status" value="1"/>
</dbReference>
<evidence type="ECO:0000256" key="4">
    <source>
        <dbReference type="ARBA" id="ARBA00022692"/>
    </source>
</evidence>
<protein>
    <submittedName>
        <fullName evidence="10">Membrane-associated protein</fullName>
    </submittedName>
</protein>
<reference evidence="10 11" key="1">
    <citation type="submission" date="2017-06" db="EMBL/GenBank/DDBJ databases">
        <authorList>
            <person name="Kim H.J."/>
            <person name="Triplett B.A."/>
        </authorList>
    </citation>
    <scope>NUCLEOTIDE SEQUENCE [LARGE SCALE GENOMIC DNA]</scope>
    <source>
        <strain evidence="10">FRACA_ARgP5</strain>
    </source>
</reference>
<feature type="domain" description="VTT" evidence="9">
    <location>
        <begin position="31"/>
        <end position="153"/>
    </location>
</feature>
<dbReference type="InterPro" id="IPR032818">
    <property type="entry name" value="DedA-like"/>
</dbReference>
<comment type="similarity">
    <text evidence="2 7">Belongs to the DedA family.</text>
</comment>
<evidence type="ECO:0000256" key="1">
    <source>
        <dbReference type="ARBA" id="ARBA00004651"/>
    </source>
</evidence>
<dbReference type="OrthoDB" id="9813426at2"/>
<feature type="region of interest" description="Disordered" evidence="8">
    <location>
        <begin position="190"/>
        <end position="209"/>
    </location>
</feature>
<evidence type="ECO:0000313" key="10">
    <source>
        <dbReference type="EMBL" id="SNQ46283.1"/>
    </source>
</evidence>
<feature type="transmembrane region" description="Helical" evidence="7">
    <location>
        <begin position="133"/>
        <end position="158"/>
    </location>
</feature>
<feature type="transmembrane region" description="Helical" evidence="7">
    <location>
        <begin position="12"/>
        <end position="31"/>
    </location>
</feature>
<keyword evidence="4 7" id="KW-0812">Transmembrane</keyword>
<gene>
    <name evidence="10" type="ORF">FRACA_1330002</name>
</gene>
<dbReference type="Proteomes" id="UP000234331">
    <property type="component" value="Unassembled WGS sequence"/>
</dbReference>
<evidence type="ECO:0000259" key="9">
    <source>
        <dbReference type="Pfam" id="PF09335"/>
    </source>
</evidence>
<dbReference type="InterPro" id="IPR032816">
    <property type="entry name" value="VTT_dom"/>
</dbReference>
<dbReference type="PANTHER" id="PTHR30353">
    <property type="entry name" value="INNER MEMBRANE PROTEIN DEDA-RELATED"/>
    <property type="match status" value="1"/>
</dbReference>
<feature type="transmembrane region" description="Helical" evidence="7">
    <location>
        <begin position="164"/>
        <end position="186"/>
    </location>
</feature>
<evidence type="ECO:0000256" key="7">
    <source>
        <dbReference type="RuleBase" id="RU367016"/>
    </source>
</evidence>
<keyword evidence="5 7" id="KW-1133">Transmembrane helix</keyword>
<sequence length="209" mass="21572">MDVASLSGTTLYAVLFAVIFIESGVLVGFWLPGDTILFAAGLVAADGDAGVSIYVLCVGVAIAASLGAMAGYYTGVRLGRPYLERRHASALARTEQFYGRYGSVTLIVARFVPWARTFAPVLAGAVAMPWYRFLAAVVSGALVWGTGLILLGYLASAIPGLRDAAGWLAAVVVVVSVVAGVGGELLRRHRSRHEAGDPGTDGTAVGEGG</sequence>
<dbReference type="PANTHER" id="PTHR30353:SF0">
    <property type="entry name" value="TRANSMEMBRANE PROTEIN"/>
    <property type="match status" value="1"/>
</dbReference>
<organism evidence="10 11">
    <name type="scientific">Frankia canadensis</name>
    <dbReference type="NCBI Taxonomy" id="1836972"/>
    <lineage>
        <taxon>Bacteria</taxon>
        <taxon>Bacillati</taxon>
        <taxon>Actinomycetota</taxon>
        <taxon>Actinomycetes</taxon>
        <taxon>Frankiales</taxon>
        <taxon>Frankiaceae</taxon>
        <taxon>Frankia</taxon>
    </lineage>
</organism>